<dbReference type="NCBIfam" id="TIGR01398">
    <property type="entry name" value="FlhA"/>
    <property type="match status" value="1"/>
</dbReference>
<evidence type="ECO:0000256" key="5">
    <source>
        <dbReference type="ARBA" id="ARBA00022989"/>
    </source>
</evidence>
<keyword evidence="7" id="KW-1005">Bacterial flagellum biogenesis</keyword>
<dbReference type="Gene3D" id="3.40.50.12790">
    <property type="entry name" value="FHIPEP family, domain 4"/>
    <property type="match status" value="1"/>
</dbReference>
<evidence type="ECO:0000256" key="2">
    <source>
        <dbReference type="ARBA" id="ARBA00008835"/>
    </source>
</evidence>
<sequence>MDENVDAALRLIGNDNNRDVVFALGVIGILVVLFAPLPAWALDMGLTFSLAFSILILMVALWIEKPLDFSSFPTVLLIATILRLALNIASTRLILSNGHQGTDAAGGVIYGFSQLMIGGNYVIGLIVFAILVIINFVVITKGATRIAEVGARFTLDAIPGKQMAIDADLSAGLIDDVEARNRRKELEDESAFFGAMDGASKFVRGDAIAGMIIVFINIIGGIIVGTAQMGITMGDAASSYTTLTIGDGLASQIPALVISLAAGLLVTKGRNVGSTDKAVMAQLGEYPKALLMVSGMMAVMGLVPGLPFLPFFGIAAFIAIAGVVLPNRKKEAAALVAAQQETTVAPKEIPAEESLKIEDLQLEVGSRLLTMISNPERGLPNKVKSLRRRFASEFGFLLPPVRIKDNLYVPPDEYRISVQDVEVSKGIVRPGCVMAIDPAGGDVDMPGEPTRDPSFDMPARWVGEASAEEAEGKGYTVVSADSVLITHLSETIKDHLPSLLTYSAMQKLIETLDPEYRKLLSDIVPAQLSQIALQRVLQTLLAERVSIRNLPAILEAVAEATGWTRNPATIGEAVRQRLAKQISTSVQGDDGFVAVIALSGRWERAFIESLQQGEGGERIFAMQPAQVQEFITAARTLLAKYKDAEAMPVILTSADARPFVRSLLERAAPHVPIISHNELHSSVAIKTVDQIG</sequence>
<evidence type="ECO:0000256" key="4">
    <source>
        <dbReference type="ARBA" id="ARBA00022692"/>
    </source>
</evidence>
<keyword evidence="7" id="KW-0813">Transport</keyword>
<dbReference type="InterPro" id="IPR001712">
    <property type="entry name" value="T3SS_FHIPEP"/>
</dbReference>
<keyword evidence="8" id="KW-0969">Cilium</keyword>
<comment type="function">
    <text evidence="7">Required for formation of the rod structure of the flagellar apparatus. Together with FliI and FliH, may constitute the export apparatus of flagellin.</text>
</comment>
<comment type="caution">
    <text evidence="8">The sequence shown here is derived from an EMBL/GenBank/DDBJ whole genome shotgun (WGS) entry which is preliminary data.</text>
</comment>
<dbReference type="PANTHER" id="PTHR30161">
    <property type="entry name" value="FLAGELLAR EXPORT PROTEIN, MEMBRANE FLHA SUBUNIT-RELATED"/>
    <property type="match status" value="1"/>
</dbReference>
<dbReference type="Gene3D" id="1.10.8.540">
    <property type="entry name" value="FHIPEP family, domain 3"/>
    <property type="match status" value="1"/>
</dbReference>
<dbReference type="PRINTS" id="PR00949">
    <property type="entry name" value="TYPE3IMAPROT"/>
</dbReference>
<keyword evidence="8" id="KW-0282">Flagellum</keyword>
<dbReference type="Proteomes" id="UP000536835">
    <property type="component" value="Unassembled WGS sequence"/>
</dbReference>
<dbReference type="GO" id="GO:0044780">
    <property type="term" value="P:bacterial-type flagellum assembly"/>
    <property type="evidence" value="ECO:0007669"/>
    <property type="project" value="InterPro"/>
</dbReference>
<evidence type="ECO:0000256" key="3">
    <source>
        <dbReference type="ARBA" id="ARBA00022475"/>
    </source>
</evidence>
<dbReference type="Pfam" id="PF00771">
    <property type="entry name" value="FHIPEP"/>
    <property type="match status" value="1"/>
</dbReference>
<accession>A0A7Y3RQA5</accession>
<evidence type="ECO:0000256" key="7">
    <source>
        <dbReference type="RuleBase" id="RU364093"/>
    </source>
</evidence>
<keyword evidence="7" id="KW-0653">Protein transport</keyword>
<dbReference type="InterPro" id="IPR042194">
    <property type="entry name" value="FHIPEP_1"/>
</dbReference>
<protein>
    <recommendedName>
        <fullName evidence="7">Flagellar biosynthesis protein FlhA</fullName>
    </recommendedName>
</protein>
<feature type="transmembrane region" description="Helical" evidence="7">
    <location>
        <begin position="249"/>
        <end position="266"/>
    </location>
</feature>
<dbReference type="PANTHER" id="PTHR30161:SF1">
    <property type="entry name" value="FLAGELLAR BIOSYNTHESIS PROTEIN FLHA-RELATED"/>
    <property type="match status" value="1"/>
</dbReference>
<feature type="transmembrane region" description="Helical" evidence="7">
    <location>
        <begin position="309"/>
        <end position="325"/>
    </location>
</feature>
<evidence type="ECO:0000256" key="6">
    <source>
        <dbReference type="ARBA" id="ARBA00023136"/>
    </source>
</evidence>
<comment type="similarity">
    <text evidence="2 7">Belongs to the FHIPEP (flagella/HR/invasion proteins export pore) family.</text>
</comment>
<keyword evidence="6 7" id="KW-0472">Membrane</keyword>
<feature type="transmembrane region" description="Helical" evidence="7">
    <location>
        <begin position="20"/>
        <end position="40"/>
    </location>
</feature>
<keyword evidence="5 7" id="KW-1133">Transmembrane helix</keyword>
<keyword evidence="9" id="KW-1185">Reference proteome</keyword>
<reference evidence="8 9" key="1">
    <citation type="submission" date="2020-05" db="EMBL/GenBank/DDBJ databases">
        <title>Parvularcula mediterraneae sp. nov., isolated from polypropylene straw from shallow seawater of the seashore of Laganas in Zakynthos island, Greece.</title>
        <authorList>
            <person name="Szabo I."/>
            <person name="Al-Omari J."/>
            <person name="Rado J."/>
            <person name="Szerdahelyi G.S."/>
        </authorList>
    </citation>
    <scope>NUCLEOTIDE SEQUENCE [LARGE SCALE GENOMIC DNA]</scope>
    <source>
        <strain evidence="8 9">ZS-1/3</strain>
    </source>
</reference>
<feature type="transmembrane region" description="Helical" evidence="7">
    <location>
        <begin position="115"/>
        <end position="138"/>
    </location>
</feature>
<dbReference type="InterPro" id="IPR006301">
    <property type="entry name" value="FlhA"/>
</dbReference>
<gene>
    <name evidence="7 8" type="primary">flhA</name>
    <name evidence="8" type="ORF">HK107_13780</name>
</gene>
<dbReference type="Gene3D" id="3.40.30.60">
    <property type="entry name" value="FHIPEP family, domain 1"/>
    <property type="match status" value="1"/>
</dbReference>
<dbReference type="GO" id="GO:0009306">
    <property type="term" value="P:protein secretion"/>
    <property type="evidence" value="ECO:0007669"/>
    <property type="project" value="InterPro"/>
</dbReference>
<dbReference type="InterPro" id="IPR042196">
    <property type="entry name" value="FHIPEP_4"/>
</dbReference>
<keyword evidence="3 7" id="KW-1003">Cell membrane</keyword>
<keyword evidence="7" id="KW-1006">Bacterial flagellum protein export</keyword>
<organism evidence="8 9">
    <name type="scientific">Parvularcula mediterranea</name>
    <dbReference type="NCBI Taxonomy" id="2732508"/>
    <lineage>
        <taxon>Bacteria</taxon>
        <taxon>Pseudomonadati</taxon>
        <taxon>Pseudomonadota</taxon>
        <taxon>Alphaproteobacteria</taxon>
        <taxon>Parvularculales</taxon>
        <taxon>Parvularculaceae</taxon>
        <taxon>Parvularcula</taxon>
    </lineage>
</organism>
<dbReference type="GO" id="GO:0005886">
    <property type="term" value="C:plasma membrane"/>
    <property type="evidence" value="ECO:0007669"/>
    <property type="project" value="UniProtKB-SubCell"/>
</dbReference>
<evidence type="ECO:0000313" key="8">
    <source>
        <dbReference type="EMBL" id="NNU17397.1"/>
    </source>
</evidence>
<proteinExistence type="inferred from homology"/>
<feature type="transmembrane region" description="Helical" evidence="7">
    <location>
        <begin position="75"/>
        <end position="95"/>
    </location>
</feature>
<keyword evidence="8" id="KW-0966">Cell projection</keyword>
<comment type="subcellular location">
    <subcellularLocation>
        <location evidence="1 7">Cell membrane</location>
        <topology evidence="1 7">Multi-pass membrane protein</topology>
    </subcellularLocation>
</comment>
<feature type="transmembrane region" description="Helical" evidence="7">
    <location>
        <begin position="46"/>
        <end position="63"/>
    </location>
</feature>
<dbReference type="InterPro" id="IPR042193">
    <property type="entry name" value="FHIPEP_3"/>
</dbReference>
<dbReference type="PIRSF" id="PIRSF005419">
    <property type="entry name" value="FlhA"/>
    <property type="match status" value="1"/>
</dbReference>
<evidence type="ECO:0000256" key="1">
    <source>
        <dbReference type="ARBA" id="ARBA00004651"/>
    </source>
</evidence>
<dbReference type="EMBL" id="JABFCX010000003">
    <property type="protein sequence ID" value="NNU17397.1"/>
    <property type="molecule type" value="Genomic_DNA"/>
</dbReference>
<feature type="transmembrane region" description="Helical" evidence="7">
    <location>
        <begin position="207"/>
        <end position="229"/>
    </location>
</feature>
<dbReference type="AlphaFoldDB" id="A0A7Y3RQA5"/>
<keyword evidence="4 7" id="KW-0812">Transmembrane</keyword>
<evidence type="ECO:0000313" key="9">
    <source>
        <dbReference type="Proteomes" id="UP000536835"/>
    </source>
</evidence>
<name>A0A7Y3RQA5_9PROT</name>